<dbReference type="OMA" id="GINTIEC"/>
<dbReference type="InterPro" id="IPR011043">
    <property type="entry name" value="Gal_Oxase/kelch_b-propeller"/>
</dbReference>
<organism evidence="1 2">
    <name type="scientific">Armillaria gallica</name>
    <name type="common">Bulbous honey fungus</name>
    <name type="synonym">Armillaria bulbosa</name>
    <dbReference type="NCBI Taxonomy" id="47427"/>
    <lineage>
        <taxon>Eukaryota</taxon>
        <taxon>Fungi</taxon>
        <taxon>Dikarya</taxon>
        <taxon>Basidiomycota</taxon>
        <taxon>Agaricomycotina</taxon>
        <taxon>Agaricomycetes</taxon>
        <taxon>Agaricomycetidae</taxon>
        <taxon>Agaricales</taxon>
        <taxon>Marasmiineae</taxon>
        <taxon>Physalacriaceae</taxon>
        <taxon>Armillaria</taxon>
    </lineage>
</organism>
<dbReference type="InParanoid" id="A0A2H3E5X5"/>
<evidence type="ECO:0000313" key="2">
    <source>
        <dbReference type="Proteomes" id="UP000217790"/>
    </source>
</evidence>
<dbReference type="EMBL" id="KZ293645">
    <property type="protein sequence ID" value="PBL02812.1"/>
    <property type="molecule type" value="Genomic_DNA"/>
</dbReference>
<sequence length="523" mass="58781">MVPRQRVSRPFVESAAKCTKDFRGFGRGTSSLWAHKSTAHYAGASIGECAGATNFIETGKDGEVEPPPPPYAGVSITLLSTSKGNSVQLQYQMELEKSGMIHNPKSGMCASDCLEMLKKREEAWTKFEPVFKRRIHVDHQETGIYEISGGTYFLGESKSTSIPFLRLPSTPDGDAEWDKLVVGCKIIDIGIALYEHDLFTAIILDPSPHLKVKLYQLSTKSPHPLAANHIIPVHSCAVGKLSVGVEIVGDHLVLVTREHLLVLPDKVYIFNWKKGTLLHVIEVPNQCYTSFVFLNPMTLLLPNARNATLEIWEIPEGRMRTVLHLPRLKIGMDISHMACHGSPNPHSISTSRPFHPDPAESLLIFHLHIDGFAGTSTVVFLVHRKALLDIHRQGDIEWDAWGPPCTRWFPVELIHWIPMTTGHRNVLCTHRDIFLFDFNPWSLRRARVSKEGSGQVVENDSDMPAILRMDLPLFMEPVVGNLPFVMRSMRHRNVHGVLVDEERILVLIRDDRGITDLDVMYFG</sequence>
<dbReference type="OrthoDB" id="2751409at2759"/>
<name>A0A2H3E5X5_ARMGA</name>
<dbReference type="Proteomes" id="UP000217790">
    <property type="component" value="Unassembled WGS sequence"/>
</dbReference>
<evidence type="ECO:0000313" key="1">
    <source>
        <dbReference type="EMBL" id="PBL02812.1"/>
    </source>
</evidence>
<protein>
    <submittedName>
        <fullName evidence="1">Uncharacterized protein</fullName>
    </submittedName>
</protein>
<proteinExistence type="predicted"/>
<keyword evidence="2" id="KW-1185">Reference proteome</keyword>
<reference evidence="2" key="1">
    <citation type="journal article" date="2017" name="Nat. Ecol. Evol.">
        <title>Genome expansion and lineage-specific genetic innovations in the forest pathogenic fungi Armillaria.</title>
        <authorList>
            <person name="Sipos G."/>
            <person name="Prasanna A.N."/>
            <person name="Walter M.C."/>
            <person name="O'Connor E."/>
            <person name="Balint B."/>
            <person name="Krizsan K."/>
            <person name="Kiss B."/>
            <person name="Hess J."/>
            <person name="Varga T."/>
            <person name="Slot J."/>
            <person name="Riley R."/>
            <person name="Boka B."/>
            <person name="Rigling D."/>
            <person name="Barry K."/>
            <person name="Lee J."/>
            <person name="Mihaltcheva S."/>
            <person name="LaButti K."/>
            <person name="Lipzen A."/>
            <person name="Waldron R."/>
            <person name="Moloney N.M."/>
            <person name="Sperisen C."/>
            <person name="Kredics L."/>
            <person name="Vagvoelgyi C."/>
            <person name="Patrignani A."/>
            <person name="Fitzpatrick D."/>
            <person name="Nagy I."/>
            <person name="Doyle S."/>
            <person name="Anderson J.B."/>
            <person name="Grigoriev I.V."/>
            <person name="Gueldener U."/>
            <person name="Muensterkoetter M."/>
            <person name="Nagy L.G."/>
        </authorList>
    </citation>
    <scope>NUCLEOTIDE SEQUENCE [LARGE SCALE GENOMIC DNA]</scope>
    <source>
        <strain evidence="2">Ar21-2</strain>
    </source>
</reference>
<dbReference type="AlphaFoldDB" id="A0A2H3E5X5"/>
<accession>A0A2H3E5X5</accession>
<gene>
    <name evidence="1" type="ORF">ARMGADRAFT_272896</name>
</gene>
<dbReference type="SUPFAM" id="SSF50965">
    <property type="entry name" value="Galactose oxidase, central domain"/>
    <property type="match status" value="1"/>
</dbReference>